<sequence length="169" mass="18127">MKSPRRAEQGVVLITVMIFLLLITVFSLSMFRASTTNVQVTGNMQMRQEALHAATIAVEETLSNNLFAKQTARVASSPVDVDLNGDGNADYRAQLQLRCIRTLPVGGNGCSSSQGTAQDGSMYENTGCVETDWNVRAEVTDITTGTTVAVNQGIAHPDVTPPAECPPRQ</sequence>
<protein>
    <recommendedName>
        <fullName evidence="4">Type 4 fimbrial biogenesis protein PilX N-terminal domain-containing protein</fullName>
    </recommendedName>
</protein>
<feature type="transmembrane region" description="Helical" evidence="1">
    <location>
        <begin position="12"/>
        <end position="31"/>
    </location>
</feature>
<organism evidence="2 3">
    <name type="scientific">Caldimonas brevitalea</name>
    <dbReference type="NCBI Taxonomy" id="413882"/>
    <lineage>
        <taxon>Bacteria</taxon>
        <taxon>Pseudomonadati</taxon>
        <taxon>Pseudomonadota</taxon>
        <taxon>Betaproteobacteria</taxon>
        <taxon>Burkholderiales</taxon>
        <taxon>Sphaerotilaceae</taxon>
        <taxon>Caldimonas</taxon>
    </lineage>
</organism>
<keyword evidence="1" id="KW-0812">Transmembrane</keyword>
<proteinExistence type="predicted"/>
<keyword evidence="1" id="KW-0472">Membrane</keyword>
<evidence type="ECO:0000313" key="2">
    <source>
        <dbReference type="EMBL" id="AKJ29475.1"/>
    </source>
</evidence>
<dbReference type="OrthoDB" id="5954810at2"/>
<dbReference type="Proteomes" id="UP000035352">
    <property type="component" value="Chromosome"/>
</dbReference>
<reference evidence="2 3" key="1">
    <citation type="submission" date="2015-05" db="EMBL/GenBank/DDBJ databases">
        <authorList>
            <person name="Tang B."/>
            <person name="Yu Y."/>
        </authorList>
    </citation>
    <scope>NUCLEOTIDE SEQUENCE [LARGE SCALE GENOMIC DNA]</scope>
    <source>
        <strain evidence="2 3">DSM 7029</strain>
    </source>
</reference>
<dbReference type="RefSeq" id="WP_047195084.1">
    <property type="nucleotide sequence ID" value="NZ_CP011371.1"/>
</dbReference>
<gene>
    <name evidence="2" type="ORF">AAW51_2784</name>
</gene>
<dbReference type="AlphaFoldDB" id="A0A0G3BSE9"/>
<keyword evidence="3" id="KW-1185">Reference proteome</keyword>
<keyword evidence="1" id="KW-1133">Transmembrane helix</keyword>
<evidence type="ECO:0000256" key="1">
    <source>
        <dbReference type="SAM" id="Phobius"/>
    </source>
</evidence>
<dbReference type="EMBL" id="CP011371">
    <property type="protein sequence ID" value="AKJ29475.1"/>
    <property type="molecule type" value="Genomic_DNA"/>
</dbReference>
<dbReference type="KEGG" id="pbh:AAW51_2784"/>
<name>A0A0G3BSE9_9BURK</name>
<evidence type="ECO:0008006" key="4">
    <source>
        <dbReference type="Google" id="ProtNLM"/>
    </source>
</evidence>
<dbReference type="STRING" id="413882.AAW51_2784"/>
<evidence type="ECO:0000313" key="3">
    <source>
        <dbReference type="Proteomes" id="UP000035352"/>
    </source>
</evidence>
<accession>A0A0G3BSE9</accession>